<gene>
    <name evidence="1" type="ORF">CEV32_0464</name>
</gene>
<sequence length="166" mass="17719">MSRLFLLRHAKAIWAKPAMKDFDRPLDEEGISSLNELAIAMKASNQMPGKVLLSASCRTRETAFGLIERLGIDVNMIIDETIYGGGAGEYMQAIKNNADAEPLMLVGHNPSIEDLALALCGAGDPASVSRLEAGFPTASLATITFDGPLSDIARGKGFLQSFPLPL</sequence>
<evidence type="ECO:0000313" key="2">
    <source>
        <dbReference type="Proteomes" id="UP000216345"/>
    </source>
</evidence>
<dbReference type="SUPFAM" id="SSF53254">
    <property type="entry name" value="Phosphoglycerate mutase-like"/>
    <property type="match status" value="1"/>
</dbReference>
<dbReference type="Gene3D" id="3.40.50.1240">
    <property type="entry name" value="Phosphoglycerate mutase-like"/>
    <property type="match status" value="1"/>
</dbReference>
<reference evidence="1 2" key="1">
    <citation type="submission" date="2017-07" db="EMBL/GenBank/DDBJ databases">
        <title>Phylogenetic study on the rhizospheric bacterium Ochrobactrum sp. A44.</title>
        <authorList>
            <person name="Krzyzanowska D.M."/>
            <person name="Ossowicki A."/>
            <person name="Rajewska M."/>
            <person name="Maciag T."/>
            <person name="Kaczynski Z."/>
            <person name="Czerwicka M."/>
            <person name="Jafra S."/>
        </authorList>
    </citation>
    <scope>NUCLEOTIDE SEQUENCE [LARGE SCALE GENOMIC DNA]</scope>
    <source>
        <strain evidence="1 2">PR17</strain>
    </source>
</reference>
<proteinExistence type="predicted"/>
<dbReference type="CDD" id="cd07067">
    <property type="entry name" value="HP_PGM_like"/>
    <property type="match status" value="1"/>
</dbReference>
<dbReference type="PANTHER" id="PTHR47623:SF1">
    <property type="entry name" value="OS09G0287300 PROTEIN"/>
    <property type="match status" value="1"/>
</dbReference>
<dbReference type="Proteomes" id="UP000216345">
    <property type="component" value="Unassembled WGS sequence"/>
</dbReference>
<protein>
    <submittedName>
        <fullName evidence="1">Histidine phosphatase super family protein</fullName>
    </submittedName>
</protein>
<evidence type="ECO:0000313" key="1">
    <source>
        <dbReference type="EMBL" id="OYR14461.1"/>
    </source>
</evidence>
<dbReference type="AlphaFoldDB" id="A0A256FJ39"/>
<comment type="caution">
    <text evidence="1">The sequence shown here is derived from an EMBL/GenBank/DDBJ whole genome shotgun (WGS) entry which is preliminary data.</text>
</comment>
<dbReference type="InterPro" id="IPR013078">
    <property type="entry name" value="His_Pase_superF_clade-1"/>
</dbReference>
<name>A0A256FJ39_9HYPH</name>
<organism evidence="1 2">
    <name type="scientific">Brucella rhizosphaerae</name>
    <dbReference type="NCBI Taxonomy" id="571254"/>
    <lineage>
        <taxon>Bacteria</taxon>
        <taxon>Pseudomonadati</taxon>
        <taxon>Pseudomonadota</taxon>
        <taxon>Alphaproteobacteria</taxon>
        <taxon>Hyphomicrobiales</taxon>
        <taxon>Brucellaceae</taxon>
        <taxon>Brucella/Ochrobactrum group</taxon>
        <taxon>Brucella</taxon>
    </lineage>
</organism>
<accession>A0A256FJ39</accession>
<dbReference type="PANTHER" id="PTHR47623">
    <property type="entry name" value="OS09G0287300 PROTEIN"/>
    <property type="match status" value="1"/>
</dbReference>
<dbReference type="RefSeq" id="WP_094577481.1">
    <property type="nucleotide sequence ID" value="NZ_JBHEEL010000001.1"/>
</dbReference>
<keyword evidence="2" id="KW-1185">Reference proteome</keyword>
<dbReference type="EMBL" id="NNRK01000026">
    <property type="protein sequence ID" value="OYR14461.1"/>
    <property type="molecule type" value="Genomic_DNA"/>
</dbReference>
<dbReference type="InterPro" id="IPR029033">
    <property type="entry name" value="His_PPase_superfam"/>
</dbReference>
<dbReference type="OrthoDB" id="9810154at2"/>
<dbReference type="Pfam" id="PF00300">
    <property type="entry name" value="His_Phos_1"/>
    <property type="match status" value="1"/>
</dbReference>